<dbReference type="Proteomes" id="UP000234498">
    <property type="component" value="Unassembled WGS sequence"/>
</dbReference>
<feature type="transmembrane region" description="Helical" evidence="2">
    <location>
        <begin position="158"/>
        <end position="179"/>
    </location>
</feature>
<feature type="transmembrane region" description="Helical" evidence="2">
    <location>
        <begin position="72"/>
        <end position="97"/>
    </location>
</feature>
<gene>
    <name evidence="3" type="ORF">BLIN101_01307</name>
</gene>
<reference evidence="3 4" key="1">
    <citation type="submission" date="2017-03" db="EMBL/GenBank/DDBJ databases">
        <authorList>
            <person name="Afonso C.L."/>
            <person name="Miller P.J."/>
            <person name="Scott M.A."/>
            <person name="Spackman E."/>
            <person name="Goraichik I."/>
            <person name="Dimitrov K.M."/>
            <person name="Suarez D.L."/>
            <person name="Swayne D.E."/>
        </authorList>
    </citation>
    <scope>NUCLEOTIDE SEQUENCE [LARGE SCALE GENOMIC DNA]</scope>
    <source>
        <strain evidence="3 4">Mu101</strain>
    </source>
</reference>
<keyword evidence="2" id="KW-0472">Membrane</keyword>
<feature type="region of interest" description="Disordered" evidence="1">
    <location>
        <begin position="277"/>
        <end position="307"/>
    </location>
</feature>
<name>A0A2H1IKX0_BRELN</name>
<dbReference type="EMBL" id="FXZA01000004">
    <property type="protein sequence ID" value="SMX75804.1"/>
    <property type="molecule type" value="Genomic_DNA"/>
</dbReference>
<keyword evidence="2" id="KW-1133">Transmembrane helix</keyword>
<evidence type="ECO:0000256" key="1">
    <source>
        <dbReference type="SAM" id="MobiDB-lite"/>
    </source>
</evidence>
<evidence type="ECO:0000313" key="3">
    <source>
        <dbReference type="EMBL" id="SMX75804.1"/>
    </source>
</evidence>
<proteinExistence type="predicted"/>
<evidence type="ECO:0000256" key="2">
    <source>
        <dbReference type="SAM" id="Phobius"/>
    </source>
</evidence>
<keyword evidence="2" id="KW-0812">Transmembrane</keyword>
<protein>
    <submittedName>
        <fullName evidence="3">Uncharacterized protein</fullName>
    </submittedName>
</protein>
<dbReference type="RefSeq" id="WP_101594421.1">
    <property type="nucleotide sequence ID" value="NZ_FXZA01000004.1"/>
</dbReference>
<sequence>MSEQPIGNVITQARAPRIAWPVAAVGGWIYDSPERVRIRRARAVETAQHMPSQAAVDRTRIEDGAARTHLGVVVLAVIVAAIVYPWVAMALTPWLLLVHTRRRAATRNAPMTMLEAAWAWRSLLIPIAVVALCAWVWTQVPSLAWTDLPTPVAPWLQAGLPGFVASAGVLTAIGVAVLLTGRTVRNHANTIAVHDDVRALVGAAVAAPDSTAITVASQGDQLCVDVGPVRTTMTQPLTQQGVDARLALAQAEWVVEAVSGLTVTVRPVTAADEEQRAAAQQTAGLLGGLDEGPDRPDIDWDGWRDAA</sequence>
<feature type="transmembrane region" description="Helical" evidence="2">
    <location>
        <begin position="118"/>
        <end position="138"/>
    </location>
</feature>
<accession>A0A2H1IKX0</accession>
<organism evidence="3 4">
    <name type="scientific">Brevibacterium linens</name>
    <dbReference type="NCBI Taxonomy" id="1703"/>
    <lineage>
        <taxon>Bacteria</taxon>
        <taxon>Bacillati</taxon>
        <taxon>Actinomycetota</taxon>
        <taxon>Actinomycetes</taxon>
        <taxon>Micrococcales</taxon>
        <taxon>Brevibacteriaceae</taxon>
        <taxon>Brevibacterium</taxon>
    </lineage>
</organism>
<dbReference type="AlphaFoldDB" id="A0A2H1IKX0"/>
<evidence type="ECO:0000313" key="4">
    <source>
        <dbReference type="Proteomes" id="UP000234498"/>
    </source>
</evidence>
<feature type="compositionally biased region" description="Basic and acidic residues" evidence="1">
    <location>
        <begin position="292"/>
        <end position="307"/>
    </location>
</feature>